<organism evidence="1 2">
    <name type="scientific">Paraphoma chrysanthemicola</name>
    <dbReference type="NCBI Taxonomy" id="798071"/>
    <lineage>
        <taxon>Eukaryota</taxon>
        <taxon>Fungi</taxon>
        <taxon>Dikarya</taxon>
        <taxon>Ascomycota</taxon>
        <taxon>Pezizomycotina</taxon>
        <taxon>Dothideomycetes</taxon>
        <taxon>Pleosporomycetidae</taxon>
        <taxon>Pleosporales</taxon>
        <taxon>Pleosporineae</taxon>
        <taxon>Phaeosphaeriaceae</taxon>
        <taxon>Paraphoma</taxon>
    </lineage>
</organism>
<comment type="caution">
    <text evidence="1">The sequence shown here is derived from an EMBL/GenBank/DDBJ whole genome shotgun (WGS) entry which is preliminary data.</text>
</comment>
<protein>
    <submittedName>
        <fullName evidence="1">Uncharacterized protein</fullName>
    </submittedName>
</protein>
<evidence type="ECO:0000313" key="1">
    <source>
        <dbReference type="EMBL" id="KAH7095319.1"/>
    </source>
</evidence>
<proteinExistence type="predicted"/>
<keyword evidence="2" id="KW-1185">Reference proteome</keyword>
<reference evidence="1" key="1">
    <citation type="journal article" date="2021" name="Nat. Commun.">
        <title>Genetic determinants of endophytism in the Arabidopsis root mycobiome.</title>
        <authorList>
            <person name="Mesny F."/>
            <person name="Miyauchi S."/>
            <person name="Thiergart T."/>
            <person name="Pickel B."/>
            <person name="Atanasova L."/>
            <person name="Karlsson M."/>
            <person name="Huettel B."/>
            <person name="Barry K.W."/>
            <person name="Haridas S."/>
            <person name="Chen C."/>
            <person name="Bauer D."/>
            <person name="Andreopoulos W."/>
            <person name="Pangilinan J."/>
            <person name="LaButti K."/>
            <person name="Riley R."/>
            <person name="Lipzen A."/>
            <person name="Clum A."/>
            <person name="Drula E."/>
            <person name="Henrissat B."/>
            <person name="Kohler A."/>
            <person name="Grigoriev I.V."/>
            <person name="Martin F.M."/>
            <person name="Hacquard S."/>
        </authorList>
    </citation>
    <scope>NUCLEOTIDE SEQUENCE</scope>
    <source>
        <strain evidence="1">MPI-SDFR-AT-0120</strain>
    </source>
</reference>
<dbReference type="OrthoDB" id="2823490at2759"/>
<gene>
    <name evidence="1" type="ORF">FB567DRAFT_26607</name>
</gene>
<evidence type="ECO:0000313" key="2">
    <source>
        <dbReference type="Proteomes" id="UP000813461"/>
    </source>
</evidence>
<name>A0A8K0W4Y0_9PLEO</name>
<sequence>MPTGLLDLPSELLFEIIGLITACPYPSIPSGKRYRPTRLQSRAVICFPAKDPVSRRSIRNVELSCRRLHLEVNEYRKKAPSVFKLDIAIVDDHWILPYWRFIPIGHIRYSISSLKINLIYCCTEDGRGSSNTSSPAGATEMEILKVISHFLEHGFSTSSFESSKSPGSHVDVRVEHIAINMNTIIIRRSDQVIDEEDIPLRHIDGLAHLSFDPLYPVDDKSCEDHFSTLAHITDHALRSLQNALTIRERVGRVTFSIDGHLKKDVDIAARMSRSQEARIAEYRRQSIGPSS</sequence>
<dbReference type="AlphaFoldDB" id="A0A8K0W4Y0"/>
<accession>A0A8K0W4Y0</accession>
<dbReference type="Proteomes" id="UP000813461">
    <property type="component" value="Unassembled WGS sequence"/>
</dbReference>
<dbReference type="EMBL" id="JAGMVJ010000001">
    <property type="protein sequence ID" value="KAH7095319.1"/>
    <property type="molecule type" value="Genomic_DNA"/>
</dbReference>